<feature type="transmembrane region" description="Helical" evidence="2">
    <location>
        <begin position="291"/>
        <end position="314"/>
    </location>
</feature>
<keyword evidence="2" id="KW-1133">Transmembrane helix</keyword>
<evidence type="ECO:0000313" key="4">
    <source>
        <dbReference type="Proteomes" id="UP001556367"/>
    </source>
</evidence>
<evidence type="ECO:0000313" key="3">
    <source>
        <dbReference type="EMBL" id="KAL0949014.1"/>
    </source>
</evidence>
<gene>
    <name evidence="3" type="ORF">HGRIS_009111</name>
</gene>
<reference evidence="4" key="1">
    <citation type="submission" date="2024-06" db="EMBL/GenBank/DDBJ databases">
        <title>Multi-omics analyses provide insights into the biosynthesis of the anticancer antibiotic pleurotin in Hohenbuehelia grisea.</title>
        <authorList>
            <person name="Weaver J.A."/>
            <person name="Alberti F."/>
        </authorList>
    </citation>
    <scope>NUCLEOTIDE SEQUENCE [LARGE SCALE GENOMIC DNA]</scope>
    <source>
        <strain evidence="4">T-177</strain>
    </source>
</reference>
<proteinExistence type="predicted"/>
<feature type="region of interest" description="Disordered" evidence="1">
    <location>
        <begin position="410"/>
        <end position="432"/>
    </location>
</feature>
<keyword evidence="2" id="KW-0472">Membrane</keyword>
<evidence type="ECO:0000256" key="1">
    <source>
        <dbReference type="SAM" id="MobiDB-lite"/>
    </source>
</evidence>
<accession>A0ABR3J093</accession>
<feature type="transmembrane region" description="Helical" evidence="2">
    <location>
        <begin position="739"/>
        <end position="758"/>
    </location>
</feature>
<feature type="transmembrane region" description="Helical" evidence="2">
    <location>
        <begin position="199"/>
        <end position="221"/>
    </location>
</feature>
<feature type="region of interest" description="Disordered" evidence="1">
    <location>
        <begin position="1"/>
        <end position="94"/>
    </location>
</feature>
<sequence length="815" mass="90340">MSNRSPFSPGGHTLFNAPSTPRWDHEDYYSPTSSTAYDPFTPRTPTSAVSLSNEPLLPNRRPPTPPQSASLHLPALTPTRGQPPPGGPFRRDGSRPLYIPLAHSNFDEQKHPRRASDFDANVLYNENGPPTGMTDDSFLKTPPTGMFPYRPSMKRRRHPFARSFEAPEWKRILIHVALCGVMYLVLMAFVAAAQKKTLFWTRVIVGFGCGTVGFALGYSLIELGKPFLEAATWATLIHQSRSSDKSGVRLKDFADASKDSSTALAGVRLFWHRMSYEGTLRERRSQYDSRYWSLYIIFFVILVGGAPAIAFWLARIIDIDTNVTHQFTHYSEVLVKGDLSEVDITQATALQPAFNNFRLTWTISPFSTHGGLPPPISFPWEEDSVFFSETTRSQLLPNGSGFGTFDANTTAPTINTKPDGSNWGSGSPESVSPGQVIRYPRWGIRIHCRKIPDGERNIIPRSPNNKTYILYPRSTLRDLFVSFRLPFPPILDQPLNTTRYVEPGDSLPSNVDLENTSLAAYFYDNGVAHSFKSTPMSMGAEGNGFVTVEAVLIRLNTSYTPEGQFPKYSEESIPDETGALTRIGYDAAVCLELYEPWIVETYNSSAGPPSSMKIVSKSPQVQTLLKEERIVGAELKGAPDRLNSSGLAPVYDVTHGNSVNQMLKDNGRDSFYVPSPTVVSFTSGQGPQGYTELSEEFFAQARALADASNVLPYFAGTGNILARSFSDRVLATAKIRHEFLAAFIGAVLLTGLIAGLFVPRLPLGVPKRGFELYSWMAAFRGDEVASEMQRSGAEKTMEVKEIEKSMRDSKLRYVF</sequence>
<name>A0ABR3J093_9AGAR</name>
<feature type="transmembrane region" description="Helical" evidence="2">
    <location>
        <begin position="172"/>
        <end position="193"/>
    </location>
</feature>
<feature type="compositionally biased region" description="Polar residues" evidence="1">
    <location>
        <begin position="43"/>
        <end position="53"/>
    </location>
</feature>
<dbReference type="EMBL" id="JASNQZ010000012">
    <property type="protein sequence ID" value="KAL0949014.1"/>
    <property type="molecule type" value="Genomic_DNA"/>
</dbReference>
<evidence type="ECO:0000256" key="2">
    <source>
        <dbReference type="SAM" id="Phobius"/>
    </source>
</evidence>
<dbReference type="Proteomes" id="UP001556367">
    <property type="component" value="Unassembled WGS sequence"/>
</dbReference>
<protein>
    <submittedName>
        <fullName evidence="3">Uncharacterized protein</fullName>
    </submittedName>
</protein>
<keyword evidence="4" id="KW-1185">Reference proteome</keyword>
<keyword evidence="2" id="KW-0812">Transmembrane</keyword>
<comment type="caution">
    <text evidence="3">The sequence shown here is derived from an EMBL/GenBank/DDBJ whole genome shotgun (WGS) entry which is preliminary data.</text>
</comment>
<organism evidence="3 4">
    <name type="scientific">Hohenbuehelia grisea</name>
    <dbReference type="NCBI Taxonomy" id="104357"/>
    <lineage>
        <taxon>Eukaryota</taxon>
        <taxon>Fungi</taxon>
        <taxon>Dikarya</taxon>
        <taxon>Basidiomycota</taxon>
        <taxon>Agaricomycotina</taxon>
        <taxon>Agaricomycetes</taxon>
        <taxon>Agaricomycetidae</taxon>
        <taxon>Agaricales</taxon>
        <taxon>Pleurotineae</taxon>
        <taxon>Pleurotaceae</taxon>
        <taxon>Hohenbuehelia</taxon>
    </lineage>
</organism>